<evidence type="ECO:0000256" key="9">
    <source>
        <dbReference type="ARBA" id="ARBA00031306"/>
    </source>
</evidence>
<evidence type="ECO:0000256" key="8">
    <source>
        <dbReference type="ARBA" id="ARBA00022842"/>
    </source>
</evidence>
<keyword evidence="4 11" id="KW-0285">Flavoprotein</keyword>
<comment type="caution">
    <text evidence="12">The sequence shown here is derived from an EMBL/GenBank/DDBJ whole genome shotgun (WGS) entry which is preliminary data.</text>
</comment>
<comment type="catalytic activity">
    <reaction evidence="10 11">
        <text>L-threonyl-[protein] + FAD = FMN-L-threonyl-[protein] + AMP + H(+)</text>
        <dbReference type="Rhea" id="RHEA:36847"/>
        <dbReference type="Rhea" id="RHEA-COMP:11060"/>
        <dbReference type="Rhea" id="RHEA-COMP:11061"/>
        <dbReference type="ChEBI" id="CHEBI:15378"/>
        <dbReference type="ChEBI" id="CHEBI:30013"/>
        <dbReference type="ChEBI" id="CHEBI:57692"/>
        <dbReference type="ChEBI" id="CHEBI:74257"/>
        <dbReference type="ChEBI" id="CHEBI:456215"/>
        <dbReference type="EC" id="2.7.1.180"/>
    </reaction>
</comment>
<dbReference type="InterPro" id="IPR003374">
    <property type="entry name" value="ApbE-like_sf"/>
</dbReference>
<gene>
    <name evidence="12" type="ORF">ABK249_13510</name>
</gene>
<dbReference type="Proteomes" id="UP001496627">
    <property type="component" value="Unassembled WGS sequence"/>
</dbReference>
<keyword evidence="13" id="KW-1185">Reference proteome</keyword>
<proteinExistence type="inferred from homology"/>
<evidence type="ECO:0000256" key="5">
    <source>
        <dbReference type="ARBA" id="ARBA00022679"/>
    </source>
</evidence>
<dbReference type="PANTHER" id="PTHR30040:SF2">
    <property type="entry name" value="FAD:PROTEIN FMN TRANSFERASE"/>
    <property type="match status" value="1"/>
</dbReference>
<organism evidence="12 13">
    <name type="scientific">Neorhizobium phenanthreniclasticum</name>
    <dbReference type="NCBI Taxonomy" id="3157917"/>
    <lineage>
        <taxon>Bacteria</taxon>
        <taxon>Pseudomonadati</taxon>
        <taxon>Pseudomonadota</taxon>
        <taxon>Alphaproteobacteria</taxon>
        <taxon>Hyphomicrobiales</taxon>
        <taxon>Rhizobiaceae</taxon>
        <taxon>Rhizobium/Agrobacterium group</taxon>
        <taxon>Neorhizobium</taxon>
    </lineage>
</organism>
<dbReference type="PANTHER" id="PTHR30040">
    <property type="entry name" value="THIAMINE BIOSYNTHESIS LIPOPROTEIN APBE"/>
    <property type="match status" value="1"/>
</dbReference>
<evidence type="ECO:0000256" key="2">
    <source>
        <dbReference type="ARBA" id="ARBA00011955"/>
    </source>
</evidence>
<dbReference type="PIRSF" id="PIRSF006268">
    <property type="entry name" value="ApbE"/>
    <property type="match status" value="1"/>
</dbReference>
<evidence type="ECO:0000256" key="3">
    <source>
        <dbReference type="ARBA" id="ARBA00016337"/>
    </source>
</evidence>
<evidence type="ECO:0000256" key="1">
    <source>
        <dbReference type="ARBA" id="ARBA00001946"/>
    </source>
</evidence>
<evidence type="ECO:0000256" key="6">
    <source>
        <dbReference type="ARBA" id="ARBA00022723"/>
    </source>
</evidence>
<dbReference type="Pfam" id="PF02424">
    <property type="entry name" value="ApbE"/>
    <property type="match status" value="1"/>
</dbReference>
<evidence type="ECO:0000256" key="4">
    <source>
        <dbReference type="ARBA" id="ARBA00022630"/>
    </source>
</evidence>
<keyword evidence="8 11" id="KW-0460">Magnesium</keyword>
<comment type="similarity">
    <text evidence="11">Belongs to the ApbE family.</text>
</comment>
<protein>
    <recommendedName>
        <fullName evidence="3 11">FAD:protein FMN transferase</fullName>
        <ecNumber evidence="2 11">2.7.1.180</ecNumber>
    </recommendedName>
    <alternativeName>
        <fullName evidence="9 11">Flavin transferase</fullName>
    </alternativeName>
</protein>
<accession>A0ABV0M2A0</accession>
<dbReference type="SUPFAM" id="SSF143631">
    <property type="entry name" value="ApbE-like"/>
    <property type="match status" value="1"/>
</dbReference>
<keyword evidence="7 11" id="KW-0274">FAD</keyword>
<reference evidence="12 13" key="1">
    <citation type="submission" date="2024-05" db="EMBL/GenBank/DDBJ databases">
        <title>Neorhizobium sp. Rsf11, a plant growth promoting and heavy metal resistant PAH-degrader.</title>
        <authorList>
            <person name="Golubev S.N."/>
            <person name="Muratova A.Y."/>
            <person name="Markelova M.I."/>
        </authorList>
    </citation>
    <scope>NUCLEOTIDE SEQUENCE [LARGE SCALE GENOMIC DNA]</scope>
    <source>
        <strain evidence="12 13">Rsf11</strain>
    </source>
</reference>
<keyword evidence="5 11" id="KW-0808">Transferase</keyword>
<evidence type="ECO:0000313" key="13">
    <source>
        <dbReference type="Proteomes" id="UP001496627"/>
    </source>
</evidence>
<evidence type="ECO:0000313" key="12">
    <source>
        <dbReference type="EMBL" id="MEQ1405955.1"/>
    </source>
</evidence>
<dbReference type="EMBL" id="JBEAAL010000008">
    <property type="protein sequence ID" value="MEQ1405955.1"/>
    <property type="molecule type" value="Genomic_DNA"/>
</dbReference>
<sequence>MPKTFTDLTRHALNGPSMGTRWSALFHMPGDFKTVEVHAAMADAVAEVDRQMSIWKLESDLNRLNAAASGEWVALPEHLMKVLGIGLAIGEASGGAFDIGMGDAVAAWGFGVAEADETAIKVARLARRNPAYDMLELDPANQRARKHADMRLDLNGIAKGYGVDRLAETASQHGIEAGLFAIDGELRALGKQPDGRGWAIAVEKPDLHERAAHSIIELTDSAVATSGDYRHWVDVGGRRLSHTMDPRLGMPLKEPPASATVIAGDCTSADAWATAMMVLGKQQGLELAGKLGLSVLFLCYDRQGEEPTPGPPGW</sequence>
<evidence type="ECO:0000256" key="10">
    <source>
        <dbReference type="ARBA" id="ARBA00048540"/>
    </source>
</evidence>
<name>A0ABV0M2A0_9HYPH</name>
<dbReference type="GO" id="GO:0016740">
    <property type="term" value="F:transferase activity"/>
    <property type="evidence" value="ECO:0007669"/>
    <property type="project" value="UniProtKB-KW"/>
</dbReference>
<dbReference type="Gene3D" id="3.10.520.10">
    <property type="entry name" value="ApbE-like domains"/>
    <property type="match status" value="1"/>
</dbReference>
<dbReference type="EC" id="2.7.1.180" evidence="2 11"/>
<evidence type="ECO:0000256" key="11">
    <source>
        <dbReference type="PIRNR" id="PIRNR006268"/>
    </source>
</evidence>
<comment type="cofactor">
    <cofactor evidence="1">
        <name>Mg(2+)</name>
        <dbReference type="ChEBI" id="CHEBI:18420"/>
    </cofactor>
</comment>
<dbReference type="RefSeq" id="WP_227704133.1">
    <property type="nucleotide sequence ID" value="NZ_JBEAAL010000008.1"/>
</dbReference>
<evidence type="ECO:0000256" key="7">
    <source>
        <dbReference type="ARBA" id="ARBA00022827"/>
    </source>
</evidence>
<keyword evidence="6 11" id="KW-0479">Metal-binding</keyword>
<dbReference type="InterPro" id="IPR024932">
    <property type="entry name" value="ApbE"/>
</dbReference>